<dbReference type="EMBL" id="CP073708">
    <property type="protein sequence ID" value="QUO40493.1"/>
    <property type="molecule type" value="Genomic_DNA"/>
</dbReference>
<dbReference type="AlphaFoldDB" id="A0A7T5JMS5"/>
<reference evidence="3" key="2">
    <citation type="submission" date="2021-04" db="EMBL/GenBank/DDBJ databases">
        <title>Brevibacillus composti FJAT-54423, complete genome.</title>
        <authorList>
            <person name="Tang R."/>
        </authorList>
    </citation>
    <scope>NUCLEOTIDE SEQUENCE</scope>
    <source>
        <strain evidence="3">FJAT-54424</strain>
    </source>
</reference>
<feature type="transmembrane region" description="Helical" evidence="1">
    <location>
        <begin position="6"/>
        <end position="27"/>
    </location>
</feature>
<organism evidence="2 4">
    <name type="scientific">Brevibacillus composti</name>
    <dbReference type="NCBI Taxonomy" id="2796470"/>
    <lineage>
        <taxon>Bacteria</taxon>
        <taxon>Bacillati</taxon>
        <taxon>Bacillota</taxon>
        <taxon>Bacilli</taxon>
        <taxon>Bacillales</taxon>
        <taxon>Paenibacillaceae</taxon>
        <taxon>Brevibacillus</taxon>
    </lineage>
</organism>
<dbReference type="Proteomes" id="UP000677234">
    <property type="component" value="Chromosome"/>
</dbReference>
<name>A0A7T5JMS5_9BACL</name>
<feature type="transmembrane region" description="Helical" evidence="1">
    <location>
        <begin position="58"/>
        <end position="75"/>
    </location>
</feature>
<sequence>MKQKGILSFVNWALYAIALFLIYHILVKPAFLDFSWIALLALLLLLAVGYFLPHPAERRQILVFSLGFLLLDRALTQLDVKSIAAVIIGGGIAVLVVALVAKWYGRLKWQAVFALVLVAVVMNTTFYRENLYALSHFTVKYESDRLYNGSWVDYFPITLHDVDGDGTEEIITYGNAEELPLPEEEPAKPETEEERKALAHKLLYLQTEPISIYVMKWQDGKLVRIPNGEISAESMTAIKDKMPKDAPGFPYYTMKNDQLVPNVQRQSYAEGMLQVGTAPYRALLLDLQHIGGKLLENGGSMDVRHKLGSKYENLSIREGMISGSYEGKPFGATTNATKIVGTMNLPDGREGLMVMGEHMSVLAVEPDGTAVEAYTLTRKETSMATADFIPADLDGDGADELLLANKPSYILKPQADGSWEVLWSSDEKDGSFRFTNFAAIGGKTEPEIVAQAKSWVSANETRYLSGFAYTPDGLKQTWRIYMPLLNVRVGDVDGDKQNEIIASVYDQHRILIFKRHNIPVIPLVSLLLAGLIGYGMVRRVRHA</sequence>
<evidence type="ECO:0000313" key="2">
    <source>
        <dbReference type="EMBL" id="QQE73412.1"/>
    </source>
</evidence>
<keyword evidence="1" id="KW-0812">Transmembrane</keyword>
<keyword evidence="5" id="KW-1185">Reference proteome</keyword>
<evidence type="ECO:0000313" key="4">
    <source>
        <dbReference type="Proteomes" id="UP000595847"/>
    </source>
</evidence>
<protein>
    <recommendedName>
        <fullName evidence="6">VCBS repeat-containing protein</fullName>
    </recommendedName>
</protein>
<feature type="transmembrane region" description="Helical" evidence="1">
    <location>
        <begin position="34"/>
        <end position="52"/>
    </location>
</feature>
<dbReference type="KEGG" id="bcop:JD108_16115"/>
<evidence type="ECO:0000256" key="1">
    <source>
        <dbReference type="SAM" id="Phobius"/>
    </source>
</evidence>
<evidence type="ECO:0000313" key="3">
    <source>
        <dbReference type="EMBL" id="QUO40493.1"/>
    </source>
</evidence>
<feature type="transmembrane region" description="Helical" evidence="1">
    <location>
        <begin position="518"/>
        <end position="537"/>
    </location>
</feature>
<evidence type="ECO:0008006" key="6">
    <source>
        <dbReference type="Google" id="ProtNLM"/>
    </source>
</evidence>
<keyword evidence="1" id="KW-0472">Membrane</keyword>
<dbReference type="EMBL" id="CP066308">
    <property type="protein sequence ID" value="QQE73412.1"/>
    <property type="molecule type" value="Genomic_DNA"/>
</dbReference>
<keyword evidence="1" id="KW-1133">Transmembrane helix</keyword>
<accession>A0A7T5JMS5</accession>
<dbReference type="Proteomes" id="UP000595847">
    <property type="component" value="Chromosome"/>
</dbReference>
<proteinExistence type="predicted"/>
<feature type="transmembrane region" description="Helical" evidence="1">
    <location>
        <begin position="82"/>
        <end position="101"/>
    </location>
</feature>
<dbReference type="SUPFAM" id="SSF69318">
    <property type="entry name" value="Integrin alpha N-terminal domain"/>
    <property type="match status" value="1"/>
</dbReference>
<evidence type="ECO:0000313" key="5">
    <source>
        <dbReference type="Proteomes" id="UP000677234"/>
    </source>
</evidence>
<dbReference type="RefSeq" id="WP_198827036.1">
    <property type="nucleotide sequence ID" value="NZ_CP066308.1"/>
</dbReference>
<feature type="transmembrane region" description="Helical" evidence="1">
    <location>
        <begin position="107"/>
        <end position="127"/>
    </location>
</feature>
<dbReference type="InterPro" id="IPR028994">
    <property type="entry name" value="Integrin_alpha_N"/>
</dbReference>
<gene>
    <name evidence="2" type="ORF">JD108_16115</name>
    <name evidence="3" type="ORF">KDJ56_16060</name>
</gene>
<reference evidence="2 4" key="1">
    <citation type="submission" date="2020-12" db="EMBL/GenBank/DDBJ databases">
        <title>strain FJAT-54423T represents a novel species of the genus Brevibacillus.</title>
        <authorList>
            <person name="Tang R."/>
        </authorList>
    </citation>
    <scope>NUCLEOTIDE SEQUENCE [LARGE SCALE GENOMIC DNA]</scope>
    <source>
        <strain evidence="2 4">FJAT-54423</strain>
    </source>
</reference>